<feature type="transmembrane region" description="Helical" evidence="8">
    <location>
        <begin position="473"/>
        <end position="492"/>
    </location>
</feature>
<protein>
    <recommendedName>
        <fullName evidence="8">Palmitoyltransferase</fullName>
        <ecNumber evidence="8">2.3.1.225</ecNumber>
    </recommendedName>
</protein>
<feature type="repeat" description="ANK" evidence="7">
    <location>
        <begin position="41"/>
        <end position="73"/>
    </location>
</feature>
<dbReference type="GO" id="GO:0019706">
    <property type="term" value="F:protein-cysteine S-palmitoyltransferase activity"/>
    <property type="evidence" value="ECO:0007669"/>
    <property type="project" value="UniProtKB-EC"/>
</dbReference>
<organism evidence="10 11">
    <name type="scientific">Syphacia muris</name>
    <dbReference type="NCBI Taxonomy" id="451379"/>
    <lineage>
        <taxon>Eukaryota</taxon>
        <taxon>Metazoa</taxon>
        <taxon>Ecdysozoa</taxon>
        <taxon>Nematoda</taxon>
        <taxon>Chromadorea</taxon>
        <taxon>Rhabditida</taxon>
        <taxon>Spirurina</taxon>
        <taxon>Oxyuridomorpha</taxon>
        <taxon>Oxyuroidea</taxon>
        <taxon>Oxyuridae</taxon>
        <taxon>Syphacia</taxon>
    </lineage>
</organism>
<dbReference type="PROSITE" id="PS50297">
    <property type="entry name" value="ANK_REP_REGION"/>
    <property type="match status" value="4"/>
</dbReference>
<dbReference type="PROSITE" id="PS50088">
    <property type="entry name" value="ANK_REPEAT"/>
    <property type="match status" value="5"/>
</dbReference>
<comment type="domain">
    <text evidence="8">The DHHC domain is required for palmitoyltransferase activity.</text>
</comment>
<feature type="repeat" description="ANK" evidence="7">
    <location>
        <begin position="141"/>
        <end position="174"/>
    </location>
</feature>
<evidence type="ECO:0000259" key="9">
    <source>
        <dbReference type="Pfam" id="PF01529"/>
    </source>
</evidence>
<evidence type="ECO:0000313" key="10">
    <source>
        <dbReference type="Proteomes" id="UP000046393"/>
    </source>
</evidence>
<proteinExistence type="inferred from homology"/>
<keyword evidence="8" id="KW-0808">Transferase</keyword>
<feature type="transmembrane region" description="Helical" evidence="8">
    <location>
        <begin position="429"/>
        <end position="453"/>
    </location>
</feature>
<dbReference type="Proteomes" id="UP000046393">
    <property type="component" value="Unplaced"/>
</dbReference>
<dbReference type="InterPro" id="IPR002110">
    <property type="entry name" value="Ankyrin_rpt"/>
</dbReference>
<comment type="subcellular location">
    <subcellularLocation>
        <location evidence="1">Membrane</location>
        <topology evidence="1">Multi-pass membrane protein</topology>
    </subcellularLocation>
</comment>
<dbReference type="Pfam" id="PF01529">
    <property type="entry name" value="DHHC"/>
    <property type="match status" value="1"/>
</dbReference>
<dbReference type="InterPro" id="IPR036770">
    <property type="entry name" value="Ankyrin_rpt-contain_sf"/>
</dbReference>
<keyword evidence="2 8" id="KW-0812">Transmembrane</keyword>
<feature type="domain" description="Palmitoyltransferase DHHC" evidence="9">
    <location>
        <begin position="387"/>
        <end position="508"/>
    </location>
</feature>
<dbReference type="GO" id="GO:0016020">
    <property type="term" value="C:membrane"/>
    <property type="evidence" value="ECO:0007669"/>
    <property type="project" value="UniProtKB-SubCell"/>
</dbReference>
<feature type="transmembrane region" description="Helical" evidence="8">
    <location>
        <begin position="335"/>
        <end position="357"/>
    </location>
</feature>
<evidence type="ECO:0000256" key="6">
    <source>
        <dbReference type="ARBA" id="ARBA00023136"/>
    </source>
</evidence>
<comment type="similarity">
    <text evidence="8">Belongs to the DHHC palmitoyltransferase family.</text>
</comment>
<feature type="transmembrane region" description="Helical" evidence="8">
    <location>
        <begin position="253"/>
        <end position="273"/>
    </location>
</feature>
<dbReference type="PANTHER" id="PTHR24161:SF85">
    <property type="entry name" value="PALMITOYLTRANSFERASE HIP14"/>
    <property type="match status" value="1"/>
</dbReference>
<feature type="repeat" description="ANK" evidence="7">
    <location>
        <begin position="176"/>
        <end position="208"/>
    </location>
</feature>
<dbReference type="EC" id="2.3.1.225" evidence="8"/>
<evidence type="ECO:0000256" key="1">
    <source>
        <dbReference type="ARBA" id="ARBA00004141"/>
    </source>
</evidence>
<evidence type="ECO:0000256" key="3">
    <source>
        <dbReference type="ARBA" id="ARBA00022737"/>
    </source>
</evidence>
<dbReference type="WBParaSite" id="SMUV_0000852601-mRNA-1">
    <property type="protein sequence ID" value="SMUV_0000852601-mRNA-1"/>
    <property type="gene ID" value="SMUV_0000852601"/>
</dbReference>
<dbReference type="Pfam" id="PF12796">
    <property type="entry name" value="Ank_2"/>
    <property type="match status" value="3"/>
</dbReference>
<dbReference type="PRINTS" id="PR01415">
    <property type="entry name" value="ANKYRIN"/>
</dbReference>
<keyword evidence="8" id="KW-0012">Acyltransferase</keyword>
<name>A0A0N5AUI9_9BILA</name>
<dbReference type="Gene3D" id="1.25.40.20">
    <property type="entry name" value="Ankyrin repeat-containing domain"/>
    <property type="match status" value="1"/>
</dbReference>
<evidence type="ECO:0000256" key="8">
    <source>
        <dbReference type="RuleBase" id="RU079119"/>
    </source>
</evidence>
<dbReference type="InterPro" id="IPR001594">
    <property type="entry name" value="Palmitoyltrfase_DHHC"/>
</dbReference>
<dbReference type="PANTHER" id="PTHR24161">
    <property type="entry name" value="ANK_REP_REGION DOMAIN-CONTAINING PROTEIN-RELATED"/>
    <property type="match status" value="1"/>
</dbReference>
<evidence type="ECO:0000256" key="4">
    <source>
        <dbReference type="ARBA" id="ARBA00022989"/>
    </source>
</evidence>
<sequence length="528" mass="59198">MTTLTESMDMEPRQAAQFGKVERLRELLDSGKCTPDTLDADDCSLLHWAAINNRYGVAKLLIERGCNVNAVGGVLVSTPLHWAARHGHAHIIALLVTNGADVTVRDVEGFTALHVAVQFGRTPAAAYLIASGQSVDSRDETMMTPIMWAASKGFSRDPVRMLITMGADLSCVDATYSNTALHFAVLHGNHVAVRILLKYGAEVDVRNRNNDTPRDIAIRRADVESIQLLERAERQLGLLPSNISQRFKENHSLLSGVVFFLPLSTMVIVGLIIHISCSWYIKFLSLLAVFFAARFIITGISDDEGFDVLPLGLAVASKVLLIFTWLTFLHSFAGWYFQILFFILAIVIPTIFMKIMLSDPGVVSATHQERCKMIREMWESEQASVPFCATCLIKKPPRSKHCSICDRCVLRFDHHCPWVGNCIGKRNHLLFIIYLAALVIATLLFLIVTFFYWDNYCGEISLTSIISCSPWVSYMAVIAFYHFAWTCVILLLQIYQITCEITTNERLNAHRYHHIEDHGCCSVESSFS</sequence>
<dbReference type="AlphaFoldDB" id="A0A0N5AUI9"/>
<evidence type="ECO:0000256" key="2">
    <source>
        <dbReference type="ARBA" id="ARBA00022692"/>
    </source>
</evidence>
<feature type="transmembrane region" description="Helical" evidence="8">
    <location>
        <begin position="309"/>
        <end position="329"/>
    </location>
</feature>
<feature type="transmembrane region" description="Helical" evidence="8">
    <location>
        <begin position="279"/>
        <end position="297"/>
    </location>
</feature>
<accession>A0A0N5AUI9</accession>
<evidence type="ECO:0000256" key="7">
    <source>
        <dbReference type="PROSITE-ProRule" id="PRU00023"/>
    </source>
</evidence>
<dbReference type="PROSITE" id="PS50216">
    <property type="entry name" value="DHHC"/>
    <property type="match status" value="1"/>
</dbReference>
<feature type="repeat" description="ANK" evidence="7">
    <location>
        <begin position="75"/>
        <end position="107"/>
    </location>
</feature>
<feature type="repeat" description="ANK" evidence="7">
    <location>
        <begin position="108"/>
        <end position="140"/>
    </location>
</feature>
<dbReference type="SUPFAM" id="SSF48403">
    <property type="entry name" value="Ankyrin repeat"/>
    <property type="match status" value="1"/>
</dbReference>
<keyword evidence="5 7" id="KW-0040">ANK repeat</keyword>
<dbReference type="STRING" id="451379.A0A0N5AUI9"/>
<keyword evidence="4 8" id="KW-1133">Transmembrane helix</keyword>
<comment type="catalytic activity">
    <reaction evidence="8">
        <text>L-cysteinyl-[protein] + hexadecanoyl-CoA = S-hexadecanoyl-L-cysteinyl-[protein] + CoA</text>
        <dbReference type="Rhea" id="RHEA:36683"/>
        <dbReference type="Rhea" id="RHEA-COMP:10131"/>
        <dbReference type="Rhea" id="RHEA-COMP:11032"/>
        <dbReference type="ChEBI" id="CHEBI:29950"/>
        <dbReference type="ChEBI" id="CHEBI:57287"/>
        <dbReference type="ChEBI" id="CHEBI:57379"/>
        <dbReference type="ChEBI" id="CHEBI:74151"/>
        <dbReference type="EC" id="2.3.1.225"/>
    </reaction>
</comment>
<keyword evidence="10" id="KW-1185">Reference proteome</keyword>
<keyword evidence="3" id="KW-0677">Repeat</keyword>
<dbReference type="SMART" id="SM00248">
    <property type="entry name" value="ANK"/>
    <property type="match status" value="6"/>
</dbReference>
<reference evidence="11" key="1">
    <citation type="submission" date="2017-02" db="UniProtKB">
        <authorList>
            <consortium name="WormBaseParasite"/>
        </authorList>
    </citation>
    <scope>IDENTIFICATION</scope>
</reference>
<keyword evidence="6 8" id="KW-0472">Membrane</keyword>
<evidence type="ECO:0000256" key="5">
    <source>
        <dbReference type="ARBA" id="ARBA00023043"/>
    </source>
</evidence>
<evidence type="ECO:0000313" key="11">
    <source>
        <dbReference type="WBParaSite" id="SMUV_0000852601-mRNA-1"/>
    </source>
</evidence>